<accession>A0AAW8TY30</accession>
<evidence type="ECO:0000256" key="1">
    <source>
        <dbReference type="SAM" id="Phobius"/>
    </source>
</evidence>
<feature type="transmembrane region" description="Helical" evidence="1">
    <location>
        <begin position="234"/>
        <end position="253"/>
    </location>
</feature>
<feature type="transmembrane region" description="Helical" evidence="1">
    <location>
        <begin position="12"/>
        <end position="30"/>
    </location>
</feature>
<dbReference type="EMBL" id="JARQBJ010000006">
    <property type="protein sequence ID" value="MDT2811173.1"/>
    <property type="molecule type" value="Genomic_DNA"/>
</dbReference>
<dbReference type="PANTHER" id="PTHR37312:SF1">
    <property type="entry name" value="MEMBRANE-BOUND ACYLTRANSFERASE YKRP-RELATED"/>
    <property type="match status" value="1"/>
</dbReference>
<dbReference type="GO" id="GO:0016747">
    <property type="term" value="F:acyltransferase activity, transferring groups other than amino-acyl groups"/>
    <property type="evidence" value="ECO:0007669"/>
    <property type="project" value="InterPro"/>
</dbReference>
<protein>
    <submittedName>
        <fullName evidence="3">Acyltransferase family protein</fullName>
    </submittedName>
</protein>
<feature type="transmembrane region" description="Helical" evidence="1">
    <location>
        <begin position="184"/>
        <end position="204"/>
    </location>
</feature>
<keyword evidence="3" id="KW-0012">Acyltransferase</keyword>
<organism evidence="3 4">
    <name type="scientific">Enterococcus asini</name>
    <dbReference type="NCBI Taxonomy" id="57732"/>
    <lineage>
        <taxon>Bacteria</taxon>
        <taxon>Bacillati</taxon>
        <taxon>Bacillota</taxon>
        <taxon>Bacilli</taxon>
        <taxon>Lactobacillales</taxon>
        <taxon>Enterococcaceae</taxon>
        <taxon>Enterococcus</taxon>
    </lineage>
</organism>
<feature type="domain" description="Acyltransferase 3" evidence="2">
    <location>
        <begin position="12"/>
        <end position="309"/>
    </location>
</feature>
<feature type="transmembrane region" description="Helical" evidence="1">
    <location>
        <begin position="289"/>
        <end position="307"/>
    </location>
</feature>
<feature type="transmembrane region" description="Helical" evidence="1">
    <location>
        <begin position="129"/>
        <end position="146"/>
    </location>
</feature>
<feature type="transmembrane region" description="Helical" evidence="1">
    <location>
        <begin position="101"/>
        <end position="122"/>
    </location>
</feature>
<dbReference type="InterPro" id="IPR052734">
    <property type="entry name" value="Nod_factor_acetyltransferase"/>
</dbReference>
<evidence type="ECO:0000313" key="4">
    <source>
        <dbReference type="Proteomes" id="UP001256711"/>
    </source>
</evidence>
<dbReference type="RefSeq" id="WP_118340908.1">
    <property type="nucleotide sequence ID" value="NZ_CABJBY010000007.1"/>
</dbReference>
<name>A0AAW8TY30_9ENTE</name>
<feature type="transmembrane region" description="Helical" evidence="1">
    <location>
        <begin position="152"/>
        <end position="172"/>
    </location>
</feature>
<dbReference type="AlphaFoldDB" id="A0AAW8TY30"/>
<dbReference type="Proteomes" id="UP001256711">
    <property type="component" value="Unassembled WGS sequence"/>
</dbReference>
<reference evidence="3" key="1">
    <citation type="submission" date="2023-03" db="EMBL/GenBank/DDBJ databases">
        <authorList>
            <person name="Shen W."/>
            <person name="Cai J."/>
        </authorList>
    </citation>
    <scope>NUCLEOTIDE SEQUENCE</scope>
    <source>
        <strain evidence="3">B226-2</strain>
    </source>
</reference>
<gene>
    <name evidence="3" type="ORF">P7H43_11850</name>
</gene>
<feature type="transmembrane region" description="Helical" evidence="1">
    <location>
        <begin position="74"/>
        <end position="95"/>
    </location>
</feature>
<dbReference type="PANTHER" id="PTHR37312">
    <property type="entry name" value="MEMBRANE-BOUND ACYLTRANSFERASE YKRP-RELATED"/>
    <property type="match status" value="1"/>
</dbReference>
<dbReference type="Pfam" id="PF01757">
    <property type="entry name" value="Acyl_transf_3"/>
    <property type="match status" value="1"/>
</dbReference>
<keyword evidence="3" id="KW-0808">Transferase</keyword>
<feature type="transmembrane region" description="Helical" evidence="1">
    <location>
        <begin position="42"/>
        <end position="62"/>
    </location>
</feature>
<sequence length="334" mass="39027">MSIISKQSRDLAFDNIRGLLIFLVVFGHALEYFRLSFPFAQFLYVFIYFFHMPVFIFISGYFSKNVQRGREQAVRQFLLPYLLLNLILSLIMLAIGKIDQILILNPGWTLWYLYCMFGWRLLLPDLIRVRHVFILSLIVGALSGFLTEFGTYMAMARTFGFLPFFLAGYYCTPKHIEKIRHFPYRRLLSILVLVIGLITAFLWVKSGTPAEILWGDRAYALLELPLWQTLPADIYLYALSFAFIFVFLTLGQAKHRFYTTWGQRTLSVYLLHVYLVAPLVEFTEKITNPLLHLSLLFGGSLLILWLLSRPIVTKQLQLVLQRVTHFIMPNKEKR</sequence>
<evidence type="ECO:0000259" key="2">
    <source>
        <dbReference type="Pfam" id="PF01757"/>
    </source>
</evidence>
<evidence type="ECO:0000313" key="3">
    <source>
        <dbReference type="EMBL" id="MDT2811173.1"/>
    </source>
</evidence>
<keyword evidence="1" id="KW-1133">Transmembrane helix</keyword>
<comment type="caution">
    <text evidence="3">The sequence shown here is derived from an EMBL/GenBank/DDBJ whole genome shotgun (WGS) entry which is preliminary data.</text>
</comment>
<feature type="transmembrane region" description="Helical" evidence="1">
    <location>
        <begin position="265"/>
        <end position="283"/>
    </location>
</feature>
<proteinExistence type="predicted"/>
<keyword evidence="1" id="KW-0812">Transmembrane</keyword>
<keyword evidence="1" id="KW-0472">Membrane</keyword>
<dbReference type="InterPro" id="IPR002656">
    <property type="entry name" value="Acyl_transf_3_dom"/>
</dbReference>